<reference evidence="3 4" key="1">
    <citation type="submission" date="2018-10" db="EMBL/GenBank/DDBJ databases">
        <title>Draft Genome Sequence of Anaerotignum sp. KCTC 15736.</title>
        <authorList>
            <person name="Choi S.H."/>
            <person name="Kim J.S."/>
            <person name="Kang S.W."/>
            <person name="Lee J.S."/>
            <person name="Park S.H."/>
        </authorList>
    </citation>
    <scope>NUCLEOTIDE SEQUENCE [LARGE SCALE GENOMIC DNA]</scope>
    <source>
        <strain evidence="3 4">KCTC 15736</strain>
    </source>
</reference>
<dbReference type="PANTHER" id="PTHR37312:SF1">
    <property type="entry name" value="MEMBRANE-BOUND ACYLTRANSFERASE YKRP-RELATED"/>
    <property type="match status" value="1"/>
</dbReference>
<feature type="transmembrane region" description="Helical" evidence="1">
    <location>
        <begin position="282"/>
        <end position="304"/>
    </location>
</feature>
<protein>
    <submittedName>
        <fullName evidence="3">Acyltransferase</fullName>
    </submittedName>
</protein>
<evidence type="ECO:0000313" key="4">
    <source>
        <dbReference type="Proteomes" id="UP000287361"/>
    </source>
</evidence>
<proteinExistence type="predicted"/>
<keyword evidence="3" id="KW-0012">Acyltransferase</keyword>
<feature type="transmembrane region" description="Helical" evidence="1">
    <location>
        <begin position="243"/>
        <end position="270"/>
    </location>
</feature>
<feature type="transmembrane region" description="Helical" evidence="1">
    <location>
        <begin position="108"/>
        <end position="126"/>
    </location>
</feature>
<dbReference type="AlphaFoldDB" id="A0A401LA10"/>
<feature type="transmembrane region" description="Helical" evidence="1">
    <location>
        <begin position="349"/>
        <end position="373"/>
    </location>
</feature>
<dbReference type="OrthoDB" id="6623990at2"/>
<dbReference type="PANTHER" id="PTHR37312">
    <property type="entry name" value="MEMBRANE-BOUND ACYLTRANSFERASE YKRP-RELATED"/>
    <property type="match status" value="1"/>
</dbReference>
<name>A0A401LA10_9FIRM</name>
<organism evidence="3 4">
    <name type="scientific">Anaerotignum faecicola</name>
    <dbReference type="NCBI Taxonomy" id="2358141"/>
    <lineage>
        <taxon>Bacteria</taxon>
        <taxon>Bacillati</taxon>
        <taxon>Bacillota</taxon>
        <taxon>Clostridia</taxon>
        <taxon>Lachnospirales</taxon>
        <taxon>Anaerotignaceae</taxon>
        <taxon>Anaerotignum</taxon>
    </lineage>
</organism>
<keyword evidence="1" id="KW-1133">Transmembrane helix</keyword>
<comment type="caution">
    <text evidence="3">The sequence shown here is derived from an EMBL/GenBank/DDBJ whole genome shotgun (WGS) entry which is preliminary data.</text>
</comment>
<feature type="domain" description="Acyltransferase 3" evidence="2">
    <location>
        <begin position="11"/>
        <end position="364"/>
    </location>
</feature>
<evidence type="ECO:0000259" key="2">
    <source>
        <dbReference type="Pfam" id="PF01757"/>
    </source>
</evidence>
<feature type="transmembrane region" description="Helical" evidence="1">
    <location>
        <begin position="182"/>
        <end position="197"/>
    </location>
</feature>
<keyword evidence="1" id="KW-0812">Transmembrane</keyword>
<gene>
    <name evidence="3" type="ORF">KGMB03357_00170</name>
</gene>
<dbReference type="GO" id="GO:0016747">
    <property type="term" value="F:acyltransferase activity, transferring groups other than amino-acyl groups"/>
    <property type="evidence" value="ECO:0007669"/>
    <property type="project" value="InterPro"/>
</dbReference>
<keyword evidence="4" id="KW-1185">Reference proteome</keyword>
<feature type="transmembrane region" description="Helical" evidence="1">
    <location>
        <begin position="158"/>
        <end position="175"/>
    </location>
</feature>
<sequence>MKQQTARDFHIDNIKGVLIFLVVLGHMLGYLQETHSAFATGVRTFIYFFHMPGFIFMSGYLAKGFLTKEYKAEKLLSFAWLYLLFKDAIELVHFIFERPYFETAHHPSVWTLIVLLFCGGIWLLSFAYSKSALFRKAFILGVLIFSLLKINMLTVGAAPWYLLSLIWWHIFLYLTKNMKPKYVLIGAVLLAAVIHYQEPVGKFLSLSRTIHFLPFFLMGYYIKKEQFQAVINNAKCRKALPAVLLLSACMLIPYGRGVQKYLGVFFFGIAPYAQLKSQLFPFAPLICILWMAAVVLMLFGLFILCPKKETFLCQFGKNTIGIYILHRLFKDFLIYGGFYELLSANGYLAVLEIMVVSLLLTFLFGTAFWADIIKKLSRVSVRKLYS</sequence>
<evidence type="ECO:0000313" key="3">
    <source>
        <dbReference type="EMBL" id="GCB28356.1"/>
    </source>
</evidence>
<dbReference type="InterPro" id="IPR052734">
    <property type="entry name" value="Nod_factor_acetyltransferase"/>
</dbReference>
<dbReference type="Pfam" id="PF01757">
    <property type="entry name" value="Acyl_transf_3"/>
    <property type="match status" value="1"/>
</dbReference>
<feature type="transmembrane region" description="Helical" evidence="1">
    <location>
        <begin position="311"/>
        <end position="329"/>
    </location>
</feature>
<keyword evidence="3" id="KW-0808">Transferase</keyword>
<feature type="transmembrane region" description="Helical" evidence="1">
    <location>
        <begin position="12"/>
        <end position="32"/>
    </location>
</feature>
<dbReference type="InterPro" id="IPR002656">
    <property type="entry name" value="Acyl_transf_3_dom"/>
</dbReference>
<dbReference type="Proteomes" id="UP000287361">
    <property type="component" value="Unassembled WGS sequence"/>
</dbReference>
<dbReference type="EMBL" id="BHVZ01000001">
    <property type="protein sequence ID" value="GCB28356.1"/>
    <property type="molecule type" value="Genomic_DNA"/>
</dbReference>
<accession>A0A401LA10</accession>
<feature type="transmembrane region" description="Helical" evidence="1">
    <location>
        <begin position="75"/>
        <end position="96"/>
    </location>
</feature>
<feature type="transmembrane region" description="Helical" evidence="1">
    <location>
        <begin position="44"/>
        <end position="63"/>
    </location>
</feature>
<evidence type="ECO:0000256" key="1">
    <source>
        <dbReference type="SAM" id="Phobius"/>
    </source>
</evidence>
<keyword evidence="1" id="KW-0472">Membrane</keyword>